<dbReference type="EMBL" id="KQ257451">
    <property type="protein sequence ID" value="KND04044.1"/>
    <property type="molecule type" value="Genomic_DNA"/>
</dbReference>
<evidence type="ECO:0000256" key="1">
    <source>
        <dbReference type="SAM" id="Phobius"/>
    </source>
</evidence>
<protein>
    <recommendedName>
        <fullName evidence="4">DUF1772 domain-containing protein</fullName>
    </recommendedName>
</protein>
<dbReference type="PANTHER" id="PTHR36535:SF1">
    <property type="entry name" value="DUF1772 DOMAIN-CONTAINING PROTEIN"/>
    <property type="match status" value="1"/>
</dbReference>
<organism evidence="2 3">
    <name type="scientific">Spizellomyces punctatus (strain DAOM BR117)</name>
    <dbReference type="NCBI Taxonomy" id="645134"/>
    <lineage>
        <taxon>Eukaryota</taxon>
        <taxon>Fungi</taxon>
        <taxon>Fungi incertae sedis</taxon>
        <taxon>Chytridiomycota</taxon>
        <taxon>Chytridiomycota incertae sedis</taxon>
        <taxon>Chytridiomycetes</taxon>
        <taxon>Spizellomycetales</taxon>
        <taxon>Spizellomycetaceae</taxon>
        <taxon>Spizellomyces</taxon>
    </lineage>
</organism>
<dbReference type="RefSeq" id="XP_016612083.1">
    <property type="nucleotide sequence ID" value="XM_016757086.1"/>
</dbReference>
<dbReference type="PANTHER" id="PTHR36535">
    <property type="entry name" value="YALI0E30327P"/>
    <property type="match status" value="1"/>
</dbReference>
<dbReference type="Pfam" id="PF08592">
    <property type="entry name" value="Anthrone_oxy"/>
    <property type="match status" value="1"/>
</dbReference>
<keyword evidence="1" id="KW-1133">Transmembrane helix</keyword>
<feature type="transmembrane region" description="Helical" evidence="1">
    <location>
        <begin position="56"/>
        <end position="78"/>
    </location>
</feature>
<dbReference type="AlphaFoldDB" id="A0A0L0HT42"/>
<dbReference type="InterPro" id="IPR013901">
    <property type="entry name" value="Anthrone_oxy"/>
</dbReference>
<gene>
    <name evidence="2" type="ORF">SPPG_08937</name>
</gene>
<evidence type="ECO:0000313" key="2">
    <source>
        <dbReference type="EMBL" id="KND04044.1"/>
    </source>
</evidence>
<sequence>MHLADQRVIAALESAATISAGLFTGAASYITLVEQPARFKSSAETARRNFQHTYPLAARMQASLALVAGGSSLVLALLKKSTRYYVAAAAFLSIPVFTIACIFPTNNRLLSGKDQDANAHGVWGVLRKWGLLHGARVVAAAAGFGALVIGRTAA</sequence>
<proteinExistence type="predicted"/>
<keyword evidence="1" id="KW-0812">Transmembrane</keyword>
<dbReference type="Proteomes" id="UP000053201">
    <property type="component" value="Unassembled WGS sequence"/>
</dbReference>
<evidence type="ECO:0008006" key="4">
    <source>
        <dbReference type="Google" id="ProtNLM"/>
    </source>
</evidence>
<name>A0A0L0HT42_SPIPD</name>
<dbReference type="InParanoid" id="A0A0L0HT42"/>
<keyword evidence="3" id="KW-1185">Reference proteome</keyword>
<accession>A0A0L0HT42</accession>
<dbReference type="VEuPathDB" id="FungiDB:SPPG_08937"/>
<feature type="transmembrane region" description="Helical" evidence="1">
    <location>
        <begin position="84"/>
        <end position="103"/>
    </location>
</feature>
<dbReference type="GeneID" id="27692062"/>
<dbReference type="OrthoDB" id="5954308at2759"/>
<evidence type="ECO:0000313" key="3">
    <source>
        <dbReference type="Proteomes" id="UP000053201"/>
    </source>
</evidence>
<keyword evidence="1" id="KW-0472">Membrane</keyword>
<reference evidence="2 3" key="1">
    <citation type="submission" date="2009-08" db="EMBL/GenBank/DDBJ databases">
        <title>The Genome Sequence of Spizellomyces punctatus strain DAOM BR117.</title>
        <authorList>
            <consortium name="The Broad Institute Genome Sequencing Platform"/>
            <person name="Russ C."/>
            <person name="Cuomo C."/>
            <person name="Shea T."/>
            <person name="Young S.K."/>
            <person name="Zeng Q."/>
            <person name="Koehrsen M."/>
            <person name="Haas B."/>
            <person name="Borodovsky M."/>
            <person name="Guigo R."/>
            <person name="Alvarado L."/>
            <person name="Berlin A."/>
            <person name="Bochicchio J."/>
            <person name="Borenstein D."/>
            <person name="Chapman S."/>
            <person name="Chen Z."/>
            <person name="Engels R."/>
            <person name="Freedman E."/>
            <person name="Gellesch M."/>
            <person name="Goldberg J."/>
            <person name="Griggs A."/>
            <person name="Gujja S."/>
            <person name="Heiman D."/>
            <person name="Hepburn T."/>
            <person name="Howarth C."/>
            <person name="Jen D."/>
            <person name="Larson L."/>
            <person name="Lewis B."/>
            <person name="Mehta T."/>
            <person name="Park D."/>
            <person name="Pearson M."/>
            <person name="Roberts A."/>
            <person name="Saif S."/>
            <person name="Shenoy N."/>
            <person name="Sisk P."/>
            <person name="Stolte C."/>
            <person name="Sykes S."/>
            <person name="Thomson T."/>
            <person name="Walk T."/>
            <person name="White J."/>
            <person name="Yandava C."/>
            <person name="Burger G."/>
            <person name="Gray M.W."/>
            <person name="Holland P.W.H."/>
            <person name="King N."/>
            <person name="Lang F.B.F."/>
            <person name="Roger A.J."/>
            <person name="Ruiz-Trillo I."/>
            <person name="Lander E."/>
            <person name="Nusbaum C."/>
        </authorList>
    </citation>
    <scope>NUCLEOTIDE SEQUENCE [LARGE SCALE GENOMIC DNA]</scope>
    <source>
        <strain evidence="2 3">DAOM BR117</strain>
    </source>
</reference>